<feature type="transmembrane region" description="Helical" evidence="3">
    <location>
        <begin position="392"/>
        <end position="419"/>
    </location>
</feature>
<evidence type="ECO:0000313" key="4">
    <source>
        <dbReference type="EMBL" id="ALN57315.1"/>
    </source>
</evidence>
<gene>
    <name evidence="4" type="ORF">GLE_1964</name>
</gene>
<protein>
    <submittedName>
        <fullName evidence="4">DnaJ domain</fullName>
    </submittedName>
</protein>
<dbReference type="CDD" id="cd06257">
    <property type="entry name" value="DnaJ"/>
    <property type="match status" value="1"/>
</dbReference>
<feature type="transmembrane region" description="Helical" evidence="3">
    <location>
        <begin position="325"/>
        <end position="342"/>
    </location>
</feature>
<dbReference type="OrthoDB" id="5524449at2"/>
<evidence type="ECO:0000256" key="3">
    <source>
        <dbReference type="SAM" id="Phobius"/>
    </source>
</evidence>
<keyword evidence="3" id="KW-0472">Membrane</keyword>
<feature type="region of interest" description="Disordered" evidence="2">
    <location>
        <begin position="61"/>
        <end position="130"/>
    </location>
</feature>
<dbReference type="STRING" id="69.GLE_1964"/>
<name>A0A0S2DFT0_LYSEN</name>
<dbReference type="Gene3D" id="1.10.287.110">
    <property type="entry name" value="DnaJ domain"/>
    <property type="match status" value="1"/>
</dbReference>
<dbReference type="SUPFAM" id="SSF46565">
    <property type="entry name" value="Chaperone J-domain"/>
    <property type="match status" value="1"/>
</dbReference>
<keyword evidence="3" id="KW-1133">Transmembrane helix</keyword>
<dbReference type="KEGG" id="lez:GLE_1964"/>
<feature type="transmembrane region" description="Helical" evidence="3">
    <location>
        <begin position="354"/>
        <end position="371"/>
    </location>
</feature>
<dbReference type="EMBL" id="CP013140">
    <property type="protein sequence ID" value="ALN57315.1"/>
    <property type="molecule type" value="Genomic_DNA"/>
</dbReference>
<keyword evidence="1" id="KW-0143">Chaperone</keyword>
<evidence type="ECO:0000313" key="5">
    <source>
        <dbReference type="Proteomes" id="UP000061569"/>
    </source>
</evidence>
<feature type="transmembrane region" description="Helical" evidence="3">
    <location>
        <begin position="492"/>
        <end position="509"/>
    </location>
</feature>
<feature type="compositionally biased region" description="Low complexity" evidence="2">
    <location>
        <begin position="96"/>
        <end position="107"/>
    </location>
</feature>
<dbReference type="PATRIC" id="fig|69.6.peg.1929"/>
<dbReference type="AlphaFoldDB" id="A0A0S2DFT0"/>
<evidence type="ECO:0000256" key="1">
    <source>
        <dbReference type="ARBA" id="ARBA00023186"/>
    </source>
</evidence>
<dbReference type="InterPro" id="IPR036869">
    <property type="entry name" value="J_dom_sf"/>
</dbReference>
<evidence type="ECO:0000256" key="2">
    <source>
        <dbReference type="SAM" id="MobiDB-lite"/>
    </source>
</evidence>
<proteinExistence type="predicted"/>
<feature type="transmembrane region" description="Helical" evidence="3">
    <location>
        <begin position="425"/>
        <end position="444"/>
    </location>
</feature>
<sequence>MTPFHRLGLAPDSDERAIKRAYARELKRCRPDDDPDGFQALNEAYQQCLRIAAQRAFALAAAQDAEGGSDDAQTETAAREMPGPVAPAPPSPPAAPTRAPAPAGEAAPPRPRPAPGSRPAARDEPQHAAEPQPRYFDLQAFLGELFDFAQRRLTVDLQRWLRDCEPLYSLQLKHALRAPVAHALAECEPPLAPAATDVIAEYFDLGALYDPDPRLRHWLAVASDRGARSVAFERILGEYRNAHDRLVDRWLFNELQRPALWPRRALIALIPTLPSRLRGLLLRLQRVGPEWLEQRLNPGAVGFWLRACDPERLDPRRIAIAAARIPLYYLAAIWFLSMLMGFDPAPRDNATRNIGLVFAGWAAAALAWIGLRRMQRWMVQRMRWDPLSAYTLALLAACAACAYWLPFQAALIAGIVGFVQARSRATPVPAMVCLLVAALAAVAITPPAARAYDATAPLVVVAAAAVLPLHDLALARRFGVTLAEVRAGAGKLWRLAQILAAVAVAGYLLH</sequence>
<feature type="compositionally biased region" description="Pro residues" evidence="2">
    <location>
        <begin position="84"/>
        <end position="95"/>
    </location>
</feature>
<dbReference type="InterPro" id="IPR001623">
    <property type="entry name" value="DnaJ_domain"/>
</dbReference>
<accession>A0A0S2DFT0</accession>
<dbReference type="Proteomes" id="UP000061569">
    <property type="component" value="Chromosome"/>
</dbReference>
<keyword evidence="3" id="KW-0812">Transmembrane</keyword>
<organism evidence="4 5">
    <name type="scientific">Lysobacter enzymogenes</name>
    <dbReference type="NCBI Taxonomy" id="69"/>
    <lineage>
        <taxon>Bacteria</taxon>
        <taxon>Pseudomonadati</taxon>
        <taxon>Pseudomonadota</taxon>
        <taxon>Gammaproteobacteria</taxon>
        <taxon>Lysobacterales</taxon>
        <taxon>Lysobacteraceae</taxon>
        <taxon>Lysobacter</taxon>
    </lineage>
</organism>
<reference evidence="4 5" key="1">
    <citation type="submission" date="2015-11" db="EMBL/GenBank/DDBJ databases">
        <title>Genome sequences of Lysobacter enzymogenes strain C3 and Lysobacter antibioticus ATCC 29479.</title>
        <authorList>
            <person name="Kobayashi D.Y."/>
        </authorList>
    </citation>
    <scope>NUCLEOTIDE SEQUENCE [LARGE SCALE GENOMIC DNA]</scope>
    <source>
        <strain evidence="4 5">C3</strain>
    </source>
</reference>
<feature type="transmembrane region" description="Helical" evidence="3">
    <location>
        <begin position="451"/>
        <end position="472"/>
    </location>
</feature>